<dbReference type="EMBL" id="RJSG01000002">
    <property type="protein sequence ID" value="RNL79233.1"/>
    <property type="molecule type" value="Genomic_DNA"/>
</dbReference>
<evidence type="ECO:0000313" key="3">
    <source>
        <dbReference type="Proteomes" id="UP000277094"/>
    </source>
</evidence>
<dbReference type="RefSeq" id="WP_123233735.1">
    <property type="nucleotide sequence ID" value="NZ_RJSG01000002.1"/>
</dbReference>
<evidence type="ECO:0000313" key="2">
    <source>
        <dbReference type="EMBL" id="RNL79233.1"/>
    </source>
</evidence>
<accession>A0A3N0DUZ5</accession>
<gene>
    <name evidence="2" type="ORF">EFL95_09440</name>
</gene>
<feature type="chain" id="PRO_5039627735" evidence="1">
    <location>
        <begin position="22"/>
        <end position="143"/>
    </location>
</feature>
<name>A0A3N0DUZ5_9ACTN</name>
<evidence type="ECO:0000256" key="1">
    <source>
        <dbReference type="SAM" id="SignalP"/>
    </source>
</evidence>
<dbReference type="OrthoDB" id="3790593at2"/>
<keyword evidence="3" id="KW-1185">Reference proteome</keyword>
<protein>
    <submittedName>
        <fullName evidence="2">Uncharacterized protein</fullName>
    </submittedName>
</protein>
<keyword evidence="1" id="KW-0732">Signal</keyword>
<dbReference type="Proteomes" id="UP000277094">
    <property type="component" value="Unassembled WGS sequence"/>
</dbReference>
<organism evidence="2 3">
    <name type="scientific">Nocardioides marmorisolisilvae</name>
    <dbReference type="NCBI Taxonomy" id="1542737"/>
    <lineage>
        <taxon>Bacteria</taxon>
        <taxon>Bacillati</taxon>
        <taxon>Actinomycetota</taxon>
        <taxon>Actinomycetes</taxon>
        <taxon>Propionibacteriales</taxon>
        <taxon>Nocardioidaceae</taxon>
        <taxon>Nocardioides</taxon>
    </lineage>
</organism>
<feature type="signal peptide" evidence="1">
    <location>
        <begin position="1"/>
        <end position="21"/>
    </location>
</feature>
<sequence length="143" mass="14846">MKARLLALAAVLVLLPTGCGGNSEDAYCAALKSDQTIFADDGTGVALITNLPKLLKLEQKSPDDLDDEWQTFTTSLESLRDAIKAAGLKPSDFVDGKPPAGTSAAARTAIAQAADQLSDDDVVTAASGIEQQAKDVCKLQLGL</sequence>
<comment type="caution">
    <text evidence="2">The sequence shown here is derived from an EMBL/GenBank/DDBJ whole genome shotgun (WGS) entry which is preliminary data.</text>
</comment>
<dbReference type="AlphaFoldDB" id="A0A3N0DUZ5"/>
<proteinExistence type="predicted"/>
<reference evidence="2 3" key="1">
    <citation type="submission" date="2018-11" db="EMBL/GenBank/DDBJ databases">
        <authorList>
            <person name="Li F."/>
        </authorList>
    </citation>
    <scope>NUCLEOTIDE SEQUENCE [LARGE SCALE GENOMIC DNA]</scope>
    <source>
        <strain evidence="2 3">KIS18-7</strain>
    </source>
</reference>